<protein>
    <submittedName>
        <fullName evidence="2">Uncharacterized protein</fullName>
    </submittedName>
</protein>
<evidence type="ECO:0000313" key="3">
    <source>
        <dbReference type="Proteomes" id="UP000317977"/>
    </source>
</evidence>
<keyword evidence="1" id="KW-0472">Membrane</keyword>
<comment type="caution">
    <text evidence="2">The sequence shown here is derived from an EMBL/GenBank/DDBJ whole genome shotgun (WGS) entry which is preliminary data.</text>
</comment>
<sequence>MAFRLKLSDTIAIAFATLFAAFAVWMNIPDHRFTDTVALWERIDDATPNVTPDVYLNTGFPFHYHRVKVLPGGKTAPFRETPRTLWLNSLLCFVGVAGAFGLLRILRFPLWGMFMLVSLSAVLFWADSQFKNLTYFYVLPTVFFLPTALFIALLGWRWIARPHLKTAEG</sequence>
<reference evidence="2 3" key="1">
    <citation type="submission" date="2019-02" db="EMBL/GenBank/DDBJ databases">
        <title>Deep-cultivation of Planctomycetes and their phenomic and genomic characterization uncovers novel biology.</title>
        <authorList>
            <person name="Wiegand S."/>
            <person name="Jogler M."/>
            <person name="Boedeker C."/>
            <person name="Pinto D."/>
            <person name="Vollmers J."/>
            <person name="Rivas-Marin E."/>
            <person name="Kohn T."/>
            <person name="Peeters S.H."/>
            <person name="Heuer A."/>
            <person name="Rast P."/>
            <person name="Oberbeckmann S."/>
            <person name="Bunk B."/>
            <person name="Jeske O."/>
            <person name="Meyerdierks A."/>
            <person name="Storesund J.E."/>
            <person name="Kallscheuer N."/>
            <person name="Luecker S."/>
            <person name="Lage O.M."/>
            <person name="Pohl T."/>
            <person name="Merkel B.J."/>
            <person name="Hornburger P."/>
            <person name="Mueller R.-W."/>
            <person name="Bruemmer F."/>
            <person name="Labrenz M."/>
            <person name="Spormann A.M."/>
            <person name="Op Den Camp H."/>
            <person name="Overmann J."/>
            <person name="Amann R."/>
            <person name="Jetten M.S.M."/>
            <person name="Mascher T."/>
            <person name="Medema M.H."/>
            <person name="Devos D.P."/>
            <person name="Kaster A.-K."/>
            <person name="Ovreas L."/>
            <person name="Rohde M."/>
            <person name="Galperin M.Y."/>
            <person name="Jogler C."/>
        </authorList>
    </citation>
    <scope>NUCLEOTIDE SEQUENCE [LARGE SCALE GENOMIC DNA]</scope>
    <source>
        <strain evidence="2 3">Poly59</strain>
    </source>
</reference>
<proteinExistence type="predicted"/>
<keyword evidence="1" id="KW-0812">Transmembrane</keyword>
<dbReference type="Proteomes" id="UP000317977">
    <property type="component" value="Unassembled WGS sequence"/>
</dbReference>
<keyword evidence="3" id="KW-1185">Reference proteome</keyword>
<keyword evidence="1" id="KW-1133">Transmembrane helix</keyword>
<feature type="transmembrane region" description="Helical" evidence="1">
    <location>
        <begin position="7"/>
        <end position="28"/>
    </location>
</feature>
<dbReference type="AlphaFoldDB" id="A0A5C6ERD4"/>
<name>A0A5C6ERD4_9BACT</name>
<dbReference type="RefSeq" id="WP_146534841.1">
    <property type="nucleotide sequence ID" value="NZ_SJPX01000003.1"/>
</dbReference>
<evidence type="ECO:0000256" key="1">
    <source>
        <dbReference type="SAM" id="Phobius"/>
    </source>
</evidence>
<feature type="transmembrane region" description="Helical" evidence="1">
    <location>
        <begin position="85"/>
        <end position="103"/>
    </location>
</feature>
<organism evidence="2 3">
    <name type="scientific">Rubripirellula reticaptiva</name>
    <dbReference type="NCBI Taxonomy" id="2528013"/>
    <lineage>
        <taxon>Bacteria</taxon>
        <taxon>Pseudomonadati</taxon>
        <taxon>Planctomycetota</taxon>
        <taxon>Planctomycetia</taxon>
        <taxon>Pirellulales</taxon>
        <taxon>Pirellulaceae</taxon>
        <taxon>Rubripirellula</taxon>
    </lineage>
</organism>
<accession>A0A5C6ERD4</accession>
<evidence type="ECO:0000313" key="2">
    <source>
        <dbReference type="EMBL" id="TWU51498.1"/>
    </source>
</evidence>
<dbReference type="EMBL" id="SJPX01000003">
    <property type="protein sequence ID" value="TWU51498.1"/>
    <property type="molecule type" value="Genomic_DNA"/>
</dbReference>
<gene>
    <name evidence="2" type="ORF">Poly59_30900</name>
</gene>
<feature type="transmembrane region" description="Helical" evidence="1">
    <location>
        <begin position="110"/>
        <end position="128"/>
    </location>
</feature>
<feature type="transmembrane region" description="Helical" evidence="1">
    <location>
        <begin position="134"/>
        <end position="156"/>
    </location>
</feature>